<dbReference type="CDD" id="cd14265">
    <property type="entry name" value="UDPK_IM_like"/>
    <property type="match status" value="1"/>
</dbReference>
<feature type="binding site" evidence="17">
    <location>
        <begin position="88"/>
        <end position="89"/>
    </location>
    <ligand>
        <name>ATP</name>
        <dbReference type="ChEBI" id="CHEBI:30616"/>
    </ligand>
</feature>
<evidence type="ECO:0000256" key="18">
    <source>
        <dbReference type="PIRSR" id="PIRSR600829-4"/>
    </source>
</evidence>
<evidence type="ECO:0000256" key="11">
    <source>
        <dbReference type="ARBA" id="ARBA00023098"/>
    </source>
</evidence>
<feature type="active site" description="Proton acceptor" evidence="15">
    <location>
        <position position="63"/>
    </location>
</feature>
<feature type="binding site" evidence="18">
    <location>
        <position position="22"/>
    </location>
    <ligand>
        <name>a divalent metal cation</name>
        <dbReference type="ChEBI" id="CHEBI:60240"/>
    </ligand>
</feature>
<dbReference type="Proteomes" id="UP000033815">
    <property type="component" value="Unassembled WGS sequence"/>
</dbReference>
<evidence type="ECO:0000256" key="4">
    <source>
        <dbReference type="ARBA" id="ARBA00022516"/>
    </source>
</evidence>
<evidence type="ECO:0000256" key="6">
    <source>
        <dbReference type="ARBA" id="ARBA00022692"/>
    </source>
</evidence>
<evidence type="ECO:0000256" key="14">
    <source>
        <dbReference type="ARBA" id="ARBA00023264"/>
    </source>
</evidence>
<dbReference type="GO" id="GO:0005886">
    <property type="term" value="C:plasma membrane"/>
    <property type="evidence" value="ECO:0007669"/>
    <property type="project" value="UniProtKB-SubCell"/>
</dbReference>
<keyword evidence="13" id="KW-0594">Phospholipid biosynthesis</keyword>
<evidence type="ECO:0000313" key="21">
    <source>
        <dbReference type="Proteomes" id="UP000033815"/>
    </source>
</evidence>
<protein>
    <submittedName>
        <fullName evidence="20">Diacylglycerol kinase</fullName>
    </submittedName>
</protein>
<dbReference type="PANTHER" id="PTHR34299:SF1">
    <property type="entry name" value="DIACYLGLYCEROL KINASE"/>
    <property type="match status" value="1"/>
</dbReference>
<dbReference type="PANTHER" id="PTHR34299">
    <property type="entry name" value="DIACYLGLYCEROL KINASE"/>
    <property type="match status" value="1"/>
</dbReference>
<evidence type="ECO:0000256" key="17">
    <source>
        <dbReference type="PIRSR" id="PIRSR600829-3"/>
    </source>
</evidence>
<evidence type="ECO:0000256" key="8">
    <source>
        <dbReference type="ARBA" id="ARBA00022777"/>
    </source>
</evidence>
<keyword evidence="18" id="KW-0460">Magnesium</keyword>
<dbReference type="GO" id="GO:0046872">
    <property type="term" value="F:metal ion binding"/>
    <property type="evidence" value="ECO:0007669"/>
    <property type="project" value="UniProtKB-KW"/>
</dbReference>
<keyword evidence="3" id="KW-1003">Cell membrane</keyword>
<dbReference type="Gene3D" id="1.10.287.3610">
    <property type="match status" value="1"/>
</dbReference>
<comment type="similarity">
    <text evidence="2">Belongs to the bacterial diacylglycerol kinase family.</text>
</comment>
<accession>A0A837I6X4</accession>
<evidence type="ECO:0000256" key="2">
    <source>
        <dbReference type="ARBA" id="ARBA00005967"/>
    </source>
</evidence>
<evidence type="ECO:0000256" key="15">
    <source>
        <dbReference type="PIRSR" id="PIRSR600829-1"/>
    </source>
</evidence>
<evidence type="ECO:0000256" key="10">
    <source>
        <dbReference type="ARBA" id="ARBA00022989"/>
    </source>
</evidence>
<feature type="binding site" evidence="17">
    <location>
        <position position="22"/>
    </location>
    <ligand>
        <name>ATP</name>
        <dbReference type="ChEBI" id="CHEBI:30616"/>
    </ligand>
</feature>
<keyword evidence="12 19" id="KW-0472">Membrane</keyword>
<keyword evidence="10 19" id="KW-1133">Transmembrane helix</keyword>
<evidence type="ECO:0000256" key="1">
    <source>
        <dbReference type="ARBA" id="ARBA00004651"/>
    </source>
</evidence>
<feature type="binding site" evidence="16">
    <location>
        <begin position="16"/>
        <end position="19"/>
    </location>
    <ligand>
        <name>substrate</name>
    </ligand>
</feature>
<proteinExistence type="inferred from homology"/>
<keyword evidence="7 17" id="KW-0547">Nucleotide-binding</keyword>
<dbReference type="GO" id="GO:0016301">
    <property type="term" value="F:kinase activity"/>
    <property type="evidence" value="ECO:0007669"/>
    <property type="project" value="UniProtKB-KW"/>
</dbReference>
<dbReference type="GO" id="GO:0005524">
    <property type="term" value="F:ATP binding"/>
    <property type="evidence" value="ECO:0007669"/>
    <property type="project" value="UniProtKB-KW"/>
</dbReference>
<feature type="transmembrane region" description="Helical" evidence="19">
    <location>
        <begin position="90"/>
        <end position="111"/>
    </location>
</feature>
<gene>
    <name evidence="20" type="ORF">UW25_C0008G0006</name>
</gene>
<organism evidence="20 21">
    <name type="scientific">Candidatus Nomurabacteria bacterium GW2011_GWB1_44_12</name>
    <dbReference type="NCBI Taxonomy" id="1618748"/>
    <lineage>
        <taxon>Bacteria</taxon>
        <taxon>Candidatus Nomuraibacteriota</taxon>
    </lineage>
</organism>
<sequence>MNKLIKSFGWAINGLRTVWHEEVNFRIEVAIALAVVGGGTYLQFTKLEWAFIIVSICAVLSAEIVNTAVEDLCNKIEPNTDPIIGKIKDMMGGVVLLVCATSVIIGVMVFTNHL</sequence>
<comment type="subcellular location">
    <subcellularLocation>
        <location evidence="1">Cell membrane</location>
        <topology evidence="1">Multi-pass membrane protein</topology>
    </subcellularLocation>
</comment>
<evidence type="ECO:0000256" key="13">
    <source>
        <dbReference type="ARBA" id="ARBA00023209"/>
    </source>
</evidence>
<keyword evidence="8 20" id="KW-0418">Kinase</keyword>
<dbReference type="GO" id="GO:0008654">
    <property type="term" value="P:phospholipid biosynthetic process"/>
    <property type="evidence" value="ECO:0007669"/>
    <property type="project" value="UniProtKB-KW"/>
</dbReference>
<evidence type="ECO:0000256" key="16">
    <source>
        <dbReference type="PIRSR" id="PIRSR600829-2"/>
    </source>
</evidence>
<evidence type="ECO:0000256" key="7">
    <source>
        <dbReference type="ARBA" id="ARBA00022741"/>
    </source>
</evidence>
<keyword evidence="11" id="KW-0443">Lipid metabolism</keyword>
<dbReference type="Pfam" id="PF01219">
    <property type="entry name" value="DAGK_prokar"/>
    <property type="match status" value="1"/>
</dbReference>
<dbReference type="EMBL" id="LCHP01000008">
    <property type="protein sequence ID" value="KKT36375.1"/>
    <property type="molecule type" value="Genomic_DNA"/>
</dbReference>
<dbReference type="InterPro" id="IPR033717">
    <property type="entry name" value="UDPK"/>
</dbReference>
<evidence type="ECO:0000256" key="12">
    <source>
        <dbReference type="ARBA" id="ARBA00023136"/>
    </source>
</evidence>
<evidence type="ECO:0000256" key="3">
    <source>
        <dbReference type="ARBA" id="ARBA00022475"/>
    </source>
</evidence>
<feature type="binding site" evidence="16">
    <location>
        <position position="63"/>
    </location>
    <ligand>
        <name>substrate</name>
    </ligand>
</feature>
<reference evidence="20 21" key="1">
    <citation type="journal article" date="2015" name="Nature">
        <title>rRNA introns, odd ribosomes, and small enigmatic genomes across a large radiation of phyla.</title>
        <authorList>
            <person name="Brown C.T."/>
            <person name="Hug L.A."/>
            <person name="Thomas B.C."/>
            <person name="Sharon I."/>
            <person name="Castelle C.J."/>
            <person name="Singh A."/>
            <person name="Wilkins M.J."/>
            <person name="Williams K.H."/>
            <person name="Banfield J.F."/>
        </authorList>
    </citation>
    <scope>NUCLEOTIDE SEQUENCE [LARGE SCALE GENOMIC DNA]</scope>
</reference>
<dbReference type="InterPro" id="IPR036945">
    <property type="entry name" value="DAGK_sf"/>
</dbReference>
<keyword evidence="9 17" id="KW-0067">ATP-binding</keyword>
<keyword evidence="14" id="KW-1208">Phospholipid metabolism</keyword>
<evidence type="ECO:0000256" key="9">
    <source>
        <dbReference type="ARBA" id="ARBA00022840"/>
    </source>
</evidence>
<comment type="caution">
    <text evidence="20">The sequence shown here is derived from an EMBL/GenBank/DDBJ whole genome shotgun (WGS) entry which is preliminary data.</text>
</comment>
<keyword evidence="6 19" id="KW-0812">Transmembrane</keyword>
<dbReference type="InterPro" id="IPR000829">
    <property type="entry name" value="DAGK"/>
</dbReference>
<evidence type="ECO:0000313" key="20">
    <source>
        <dbReference type="EMBL" id="KKT36375.1"/>
    </source>
</evidence>
<dbReference type="AlphaFoldDB" id="A0A837I6X4"/>
<name>A0A837I6X4_9BACT</name>
<comment type="cofactor">
    <cofactor evidence="18">
        <name>Mg(2+)</name>
        <dbReference type="ChEBI" id="CHEBI:18420"/>
    </cofactor>
    <text evidence="18">Mn(2+), Zn(2+), Cd(2+) and Co(2+) support activity to lesser extents.</text>
</comment>
<evidence type="ECO:0000256" key="19">
    <source>
        <dbReference type="SAM" id="Phobius"/>
    </source>
</evidence>
<keyword evidence="4" id="KW-0444">Lipid biosynthesis</keyword>
<evidence type="ECO:0000256" key="5">
    <source>
        <dbReference type="ARBA" id="ARBA00022679"/>
    </source>
</evidence>
<keyword evidence="18" id="KW-0479">Metal-binding</keyword>
<keyword evidence="5" id="KW-0808">Transferase</keyword>
<feature type="binding site" evidence="18">
    <location>
        <position position="70"/>
    </location>
    <ligand>
        <name>a divalent metal cation</name>
        <dbReference type="ChEBI" id="CHEBI:60240"/>
    </ligand>
</feature>
<feature type="transmembrane region" description="Helical" evidence="19">
    <location>
        <begin position="50"/>
        <end position="69"/>
    </location>
</feature>
<feature type="binding site" evidence="17">
    <location>
        <position position="70"/>
    </location>
    <ligand>
        <name>ATP</name>
        <dbReference type="ChEBI" id="CHEBI:30616"/>
    </ligand>
</feature>